<dbReference type="EMBL" id="JALXTC010000106">
    <property type="protein sequence ID" value="MCT2119110.1"/>
    <property type="molecule type" value="Genomic_DNA"/>
</dbReference>
<name>A0AAW5QBX8_9ACTN</name>
<dbReference type="Proteomes" id="UP001206890">
    <property type="component" value="Unassembled WGS sequence"/>
</dbReference>
<feature type="region of interest" description="Disordered" evidence="1">
    <location>
        <begin position="1"/>
        <end position="48"/>
    </location>
</feature>
<evidence type="ECO:0000313" key="2">
    <source>
        <dbReference type="EMBL" id="MCT2119110.1"/>
    </source>
</evidence>
<accession>A0AAW5QBX8</accession>
<comment type="caution">
    <text evidence="2">The sequence shown here is derived from an EMBL/GenBank/DDBJ whole genome shotgun (WGS) entry which is preliminary data.</text>
</comment>
<evidence type="ECO:0000256" key="1">
    <source>
        <dbReference type="SAM" id="MobiDB-lite"/>
    </source>
</evidence>
<proteinExistence type="predicted"/>
<gene>
    <name evidence="2" type="ORF">M3D93_15360</name>
</gene>
<reference evidence="2" key="1">
    <citation type="submission" date="2022-04" db="EMBL/GenBank/DDBJ databases">
        <title>Human microbiome associated bacterial genomes.</title>
        <authorList>
            <person name="Sandstrom S."/>
            <person name="Salamzade R."/>
            <person name="Kalan L.R."/>
        </authorList>
    </citation>
    <scope>NUCLEOTIDE SEQUENCE</scope>
    <source>
        <strain evidence="2">P3-SID1762</strain>
    </source>
</reference>
<organism evidence="2 3">
    <name type="scientific">Dietzia cinnamea</name>
    <dbReference type="NCBI Taxonomy" id="321318"/>
    <lineage>
        <taxon>Bacteria</taxon>
        <taxon>Bacillati</taxon>
        <taxon>Actinomycetota</taxon>
        <taxon>Actinomycetes</taxon>
        <taxon>Mycobacteriales</taxon>
        <taxon>Dietziaceae</taxon>
        <taxon>Dietzia</taxon>
    </lineage>
</organism>
<evidence type="ECO:0000313" key="3">
    <source>
        <dbReference type="Proteomes" id="UP001206890"/>
    </source>
</evidence>
<sequence>MARSSRRPASAGAGKGQHVVFTPSQDAAEQGGEQGQGQKGSGGQAKARHLKYLNPEGDVVTFSANPKGTGIGAESSCFTAPAE</sequence>
<dbReference type="AlphaFoldDB" id="A0AAW5QBX8"/>
<protein>
    <submittedName>
        <fullName evidence="2">Uncharacterized protein</fullName>
    </submittedName>
</protein>
<dbReference type="RefSeq" id="WP_141763978.1">
    <property type="nucleotide sequence ID" value="NZ_JALXRO010000037.1"/>
</dbReference>
<feature type="compositionally biased region" description="Gly residues" evidence="1">
    <location>
        <begin position="32"/>
        <end position="43"/>
    </location>
</feature>
<feature type="region of interest" description="Disordered" evidence="1">
    <location>
        <begin position="64"/>
        <end position="83"/>
    </location>
</feature>